<feature type="domain" description="Peptidase A1" evidence="11">
    <location>
        <begin position="58"/>
        <end position="407"/>
    </location>
</feature>
<organism evidence="12 13">
    <name type="scientific">Lithospermum erythrorhizon</name>
    <name type="common">Purple gromwell</name>
    <name type="synonym">Lithospermum officinale var. erythrorhizon</name>
    <dbReference type="NCBI Taxonomy" id="34254"/>
    <lineage>
        <taxon>Eukaryota</taxon>
        <taxon>Viridiplantae</taxon>
        <taxon>Streptophyta</taxon>
        <taxon>Embryophyta</taxon>
        <taxon>Tracheophyta</taxon>
        <taxon>Spermatophyta</taxon>
        <taxon>Magnoliopsida</taxon>
        <taxon>eudicotyledons</taxon>
        <taxon>Gunneridae</taxon>
        <taxon>Pentapetalae</taxon>
        <taxon>asterids</taxon>
        <taxon>lamiids</taxon>
        <taxon>Boraginales</taxon>
        <taxon>Boraginaceae</taxon>
        <taxon>Boraginoideae</taxon>
        <taxon>Lithospermeae</taxon>
        <taxon>Lithospermum</taxon>
    </lineage>
</organism>
<evidence type="ECO:0000256" key="8">
    <source>
        <dbReference type="ARBA" id="ARBA00077656"/>
    </source>
</evidence>
<feature type="signal peptide" evidence="10">
    <location>
        <begin position="1"/>
        <end position="29"/>
    </location>
</feature>
<evidence type="ECO:0000256" key="2">
    <source>
        <dbReference type="ARBA" id="ARBA00022670"/>
    </source>
</evidence>
<gene>
    <name evidence="12" type="ORF">LIER_00930</name>
</gene>
<evidence type="ECO:0000256" key="4">
    <source>
        <dbReference type="ARBA" id="ARBA00022737"/>
    </source>
</evidence>
<keyword evidence="6" id="KW-0378">Hydrolase</keyword>
<dbReference type="PANTHER" id="PTHR13683:SF227">
    <property type="entry name" value="EUKARYOTIC ASPARTYL PROTEASE FAMILY PROTEIN"/>
    <property type="match status" value="1"/>
</dbReference>
<evidence type="ECO:0000313" key="13">
    <source>
        <dbReference type="Proteomes" id="UP001454036"/>
    </source>
</evidence>
<dbReference type="InterPro" id="IPR001461">
    <property type="entry name" value="Aspartic_peptidase_A1"/>
</dbReference>
<feature type="active site" evidence="9">
    <location>
        <position position="76"/>
    </location>
</feature>
<dbReference type="GO" id="GO:0004190">
    <property type="term" value="F:aspartic-type endopeptidase activity"/>
    <property type="evidence" value="ECO:0007669"/>
    <property type="project" value="UniProtKB-KW"/>
</dbReference>
<evidence type="ECO:0000256" key="5">
    <source>
        <dbReference type="ARBA" id="ARBA00022750"/>
    </source>
</evidence>
<dbReference type="InterPro" id="IPR032799">
    <property type="entry name" value="TAXi_C"/>
</dbReference>
<name>A0AAV3NMS0_LITER</name>
<dbReference type="FunFam" id="2.40.70.10:FF:000015">
    <property type="entry name" value="Aspartyl protease family protein"/>
    <property type="match status" value="1"/>
</dbReference>
<feature type="chain" id="PRO_5043573499" description="Aspartic proteinase Asp1" evidence="10">
    <location>
        <begin position="30"/>
        <end position="449"/>
    </location>
</feature>
<keyword evidence="3 10" id="KW-0732">Signal</keyword>
<comment type="similarity">
    <text evidence="1">Belongs to the peptidase A1 family.</text>
</comment>
<evidence type="ECO:0000256" key="3">
    <source>
        <dbReference type="ARBA" id="ARBA00022729"/>
    </source>
</evidence>
<reference evidence="12 13" key="1">
    <citation type="submission" date="2024-01" db="EMBL/GenBank/DDBJ databases">
        <title>The complete chloroplast genome sequence of Lithospermum erythrorhizon: insights into the phylogenetic relationship among Boraginaceae species and the maternal lineages of purple gromwells.</title>
        <authorList>
            <person name="Okada T."/>
            <person name="Watanabe K."/>
        </authorList>
    </citation>
    <scope>NUCLEOTIDE SEQUENCE [LARGE SCALE GENOMIC DNA]</scope>
</reference>
<dbReference type="Proteomes" id="UP001454036">
    <property type="component" value="Unassembled WGS sequence"/>
</dbReference>
<dbReference type="SUPFAM" id="SSF50630">
    <property type="entry name" value="Acid proteases"/>
    <property type="match status" value="1"/>
</dbReference>
<dbReference type="InterPro" id="IPR033121">
    <property type="entry name" value="PEPTIDASE_A1"/>
</dbReference>
<dbReference type="Pfam" id="PF14543">
    <property type="entry name" value="TAXi_N"/>
    <property type="match status" value="1"/>
</dbReference>
<dbReference type="AlphaFoldDB" id="A0AAV3NMS0"/>
<evidence type="ECO:0000256" key="7">
    <source>
        <dbReference type="ARBA" id="ARBA00068871"/>
    </source>
</evidence>
<dbReference type="Pfam" id="PF14541">
    <property type="entry name" value="TAXi_C"/>
    <property type="match status" value="1"/>
</dbReference>
<evidence type="ECO:0000259" key="11">
    <source>
        <dbReference type="PROSITE" id="PS51767"/>
    </source>
</evidence>
<dbReference type="InterPro" id="IPR021109">
    <property type="entry name" value="Peptidase_aspartic_dom_sf"/>
</dbReference>
<dbReference type="PROSITE" id="PS51767">
    <property type="entry name" value="PEPTIDASE_A1"/>
    <property type="match status" value="1"/>
</dbReference>
<evidence type="ECO:0000256" key="10">
    <source>
        <dbReference type="SAM" id="SignalP"/>
    </source>
</evidence>
<accession>A0AAV3NMS0</accession>
<dbReference type="EMBL" id="BAABME010000083">
    <property type="protein sequence ID" value="GAA0139370.1"/>
    <property type="molecule type" value="Genomic_DNA"/>
</dbReference>
<comment type="caution">
    <text evidence="12">The sequence shown here is derived from an EMBL/GenBank/DDBJ whole genome shotgun (WGS) entry which is preliminary data.</text>
</comment>
<keyword evidence="2 12" id="KW-0645">Protease</keyword>
<evidence type="ECO:0000313" key="12">
    <source>
        <dbReference type="EMBL" id="GAA0139370.1"/>
    </source>
</evidence>
<evidence type="ECO:0000256" key="6">
    <source>
        <dbReference type="ARBA" id="ARBA00022801"/>
    </source>
</evidence>
<feature type="active site" evidence="9">
    <location>
        <position position="278"/>
    </location>
</feature>
<evidence type="ECO:0000256" key="1">
    <source>
        <dbReference type="ARBA" id="ARBA00007447"/>
    </source>
</evidence>
<keyword evidence="4" id="KW-0677">Repeat</keyword>
<keyword evidence="5" id="KW-0064">Aspartyl protease</keyword>
<keyword evidence="13" id="KW-1185">Reference proteome</keyword>
<sequence>MEKCKRPSFLMGLFLCLVVLSATFPYCFAAAFSKPNPKKFGSSFVFPVDGNVYPKGYYHVSLFIGQPPKLYFLDIDTGSDLTWLQCDAPCVKCTPAPHSLYKPNKNLISCQNPLCASVNGPGNHHCEDQDQCDYEIVYADQGSSIGVLVEDTFPLKFANGTVVSPRLAFGCGYNQEIPDPNNAPYTDGVLGLSGDKSSIPGQLRNIGLSRNVVGHCLSAQGGGFLFVGDDLLPSTGVSWAPLLRKPTDDFREHLSLGPADILFGELKTGVNGVPVIFDSGSTYSYFSIQAYDVLLDLIKEDLKDKQLKEAKGDGSLPVCWKGPKPYKSAVEAKSYFKPITMSFRKANNVQLHIHPEAYLIATKHGNICLGILNGSEVGLEHVNVVGDISMQDKMVMYDYENQRIGWFEANCDKLYSVDGNHKVCFHQPHPADIAFPTEQWCPADILLEK</sequence>
<dbReference type="InterPro" id="IPR032861">
    <property type="entry name" value="TAXi_N"/>
</dbReference>
<dbReference type="Gene3D" id="2.40.70.10">
    <property type="entry name" value="Acid Proteases"/>
    <property type="match status" value="2"/>
</dbReference>
<dbReference type="PANTHER" id="PTHR13683">
    <property type="entry name" value="ASPARTYL PROTEASES"/>
    <property type="match status" value="1"/>
</dbReference>
<proteinExistence type="inferred from homology"/>
<dbReference type="FunFam" id="2.40.70.10:FF:000027">
    <property type="entry name" value="Aspartic proteinase Asp1 isoform A"/>
    <property type="match status" value="1"/>
</dbReference>
<evidence type="ECO:0000256" key="9">
    <source>
        <dbReference type="PIRSR" id="PIRSR601461-1"/>
    </source>
</evidence>
<protein>
    <recommendedName>
        <fullName evidence="7">Aspartic proteinase Asp1</fullName>
    </recommendedName>
    <alternativeName>
        <fullName evidence="8">Nucellin-like protein</fullName>
    </alternativeName>
</protein>
<dbReference type="GO" id="GO:0006508">
    <property type="term" value="P:proteolysis"/>
    <property type="evidence" value="ECO:0007669"/>
    <property type="project" value="UniProtKB-KW"/>
</dbReference>